<feature type="transmembrane region" description="Helical" evidence="1">
    <location>
        <begin position="12"/>
        <end position="31"/>
    </location>
</feature>
<dbReference type="PANTHER" id="PTHR43329">
    <property type="entry name" value="EPOXIDE HYDROLASE"/>
    <property type="match status" value="1"/>
</dbReference>
<dbReference type="WBParaSite" id="jg6635">
    <property type="protein sequence ID" value="jg6635"/>
    <property type="gene ID" value="jg6635"/>
</dbReference>
<dbReference type="InterPro" id="IPR029058">
    <property type="entry name" value="AB_hydrolase_fold"/>
</dbReference>
<organism evidence="2 3">
    <name type="scientific">Ditylenchus dipsaci</name>
    <dbReference type="NCBI Taxonomy" id="166011"/>
    <lineage>
        <taxon>Eukaryota</taxon>
        <taxon>Metazoa</taxon>
        <taxon>Ecdysozoa</taxon>
        <taxon>Nematoda</taxon>
        <taxon>Chromadorea</taxon>
        <taxon>Rhabditida</taxon>
        <taxon>Tylenchina</taxon>
        <taxon>Tylenchomorpha</taxon>
        <taxon>Sphaerularioidea</taxon>
        <taxon>Anguinidae</taxon>
        <taxon>Anguininae</taxon>
        <taxon>Ditylenchus</taxon>
    </lineage>
</organism>
<name>A0A915ELG8_9BILA</name>
<keyword evidence="2" id="KW-1185">Reference proteome</keyword>
<dbReference type="Gene3D" id="3.40.50.1820">
    <property type="entry name" value="alpha/beta hydrolase"/>
    <property type="match status" value="2"/>
</dbReference>
<keyword evidence="1" id="KW-0812">Transmembrane</keyword>
<dbReference type="Proteomes" id="UP000887574">
    <property type="component" value="Unplaced"/>
</dbReference>
<accession>A0A915ELG8</accession>
<proteinExistence type="predicted"/>
<dbReference type="SUPFAM" id="SSF53474">
    <property type="entry name" value="alpha/beta-Hydrolases"/>
    <property type="match status" value="1"/>
</dbReference>
<reference evidence="3" key="1">
    <citation type="submission" date="2022-11" db="UniProtKB">
        <authorList>
            <consortium name="WormBaseParasite"/>
        </authorList>
    </citation>
    <scope>IDENTIFICATION</scope>
</reference>
<evidence type="ECO:0000256" key="1">
    <source>
        <dbReference type="SAM" id="Phobius"/>
    </source>
</evidence>
<protein>
    <submittedName>
        <fullName evidence="3">AB hydrolase-1 domain-containing protein</fullName>
    </submittedName>
</protein>
<feature type="transmembrane region" description="Helical" evidence="1">
    <location>
        <begin position="62"/>
        <end position="84"/>
    </location>
</feature>
<keyword evidence="1" id="KW-1133">Transmembrane helix</keyword>
<sequence>MPTVLQNIFRTICILLLTTFWSAVTLIRLLWEWWKYKDPSGRVDEYPNAFCGSRHPKNPLMVMLHGFLNSVFVLAIKNLSVVALDLRGYGETDKPTGVSNYDTETLAADVVEAIEKLGAMNRPDLIADRLIILNVPHPKAFMKVVRTKSTQLLKSWYIFLFQCPMLAELRIKANDFAFLEQIFRSSKGGGLVHPENFTDEDMEAWKYTFGTPNAITPPLNYYRAGMMVAGKRHFSGEPVRPKTLIIWELKIDARLEILEEASHWVQQDVPQQVNALIKEFIIQ</sequence>
<evidence type="ECO:0000313" key="2">
    <source>
        <dbReference type="Proteomes" id="UP000887574"/>
    </source>
</evidence>
<dbReference type="AlphaFoldDB" id="A0A915ELG8"/>
<evidence type="ECO:0000313" key="3">
    <source>
        <dbReference type="WBParaSite" id="jg6635"/>
    </source>
</evidence>
<keyword evidence="1" id="KW-0472">Membrane</keyword>